<reference evidence="2 3" key="1">
    <citation type="submission" date="2017-04" db="EMBL/GenBank/DDBJ databases">
        <title>Genome Sequence of the Model Brown-Rot Fungus Postia placenta SB12.</title>
        <authorList>
            <consortium name="DOE Joint Genome Institute"/>
            <person name="Gaskell J."/>
            <person name="Kersten P."/>
            <person name="Larrondo L.F."/>
            <person name="Canessa P."/>
            <person name="Martinez D."/>
            <person name="Hibbett D."/>
            <person name="Schmoll M."/>
            <person name="Kubicek C.P."/>
            <person name="Martinez A.T."/>
            <person name="Yadav J."/>
            <person name="Master E."/>
            <person name="Magnuson J.K."/>
            <person name="James T."/>
            <person name="Yaver D."/>
            <person name="Berka R."/>
            <person name="Labutti K."/>
            <person name="Lipzen A."/>
            <person name="Aerts A."/>
            <person name="Barry K."/>
            <person name="Henrissat B."/>
            <person name="Blanchette R."/>
            <person name="Grigoriev I."/>
            <person name="Cullen D."/>
        </authorList>
    </citation>
    <scope>NUCLEOTIDE SEQUENCE [LARGE SCALE GENOMIC DNA]</scope>
    <source>
        <strain evidence="2 3">MAD-698-R-SB12</strain>
    </source>
</reference>
<dbReference type="RefSeq" id="XP_024334663.1">
    <property type="nucleotide sequence ID" value="XM_024488255.1"/>
</dbReference>
<sequence length="179" mass="21274">MSNPQVERTCQPSEDAEPKPHKQILKRPIDATKYSPPATYPPLPEGYEKHERYYVLGWKVMPSWFASFAQRLCKGNPNADSWLFGMRLLKHRVKYYDFYWMGGLPHDVPIPANPYDPTVDVHQLFAVCTTARSYLFKQRLTQAQYEFMVALWGVPEWYRDYLPKHEFWLMYPHLLKETI</sequence>
<keyword evidence="3" id="KW-1185">Reference proteome</keyword>
<feature type="non-terminal residue" evidence="2">
    <location>
        <position position="1"/>
    </location>
</feature>
<protein>
    <submittedName>
        <fullName evidence="2">Uncharacterized protein</fullName>
    </submittedName>
</protein>
<dbReference type="EMBL" id="KZ110606">
    <property type="protein sequence ID" value="OSX57869.1"/>
    <property type="molecule type" value="Genomic_DNA"/>
</dbReference>
<accession>A0A1X6MNN6</accession>
<gene>
    <name evidence="2" type="ORF">POSPLADRAFT_1173843</name>
</gene>
<dbReference type="OrthoDB" id="2742710at2759"/>
<dbReference type="GeneID" id="36333204"/>
<proteinExistence type="predicted"/>
<name>A0A1X6MNN6_9APHY</name>
<dbReference type="Proteomes" id="UP000194127">
    <property type="component" value="Unassembled WGS sequence"/>
</dbReference>
<evidence type="ECO:0000313" key="2">
    <source>
        <dbReference type="EMBL" id="OSX57869.1"/>
    </source>
</evidence>
<feature type="region of interest" description="Disordered" evidence="1">
    <location>
        <begin position="1"/>
        <end position="28"/>
    </location>
</feature>
<organism evidence="2 3">
    <name type="scientific">Postia placenta MAD-698-R-SB12</name>
    <dbReference type="NCBI Taxonomy" id="670580"/>
    <lineage>
        <taxon>Eukaryota</taxon>
        <taxon>Fungi</taxon>
        <taxon>Dikarya</taxon>
        <taxon>Basidiomycota</taxon>
        <taxon>Agaricomycotina</taxon>
        <taxon>Agaricomycetes</taxon>
        <taxon>Polyporales</taxon>
        <taxon>Adustoporiaceae</taxon>
        <taxon>Rhodonia</taxon>
    </lineage>
</organism>
<feature type="compositionally biased region" description="Polar residues" evidence="1">
    <location>
        <begin position="1"/>
        <end position="12"/>
    </location>
</feature>
<dbReference type="AlphaFoldDB" id="A0A1X6MNN6"/>
<evidence type="ECO:0000256" key="1">
    <source>
        <dbReference type="SAM" id="MobiDB-lite"/>
    </source>
</evidence>
<evidence type="ECO:0000313" key="3">
    <source>
        <dbReference type="Proteomes" id="UP000194127"/>
    </source>
</evidence>